<evidence type="ECO:0000313" key="3">
    <source>
        <dbReference type="Proteomes" id="UP000271974"/>
    </source>
</evidence>
<dbReference type="AlphaFoldDB" id="A0A433TQF1"/>
<sequence length="221" mass="25199">MPNVEQPTILFLERWNSSDGPKEFSIHDYRTTIADLTDNFLTDLDEVAHSLSSNGDASGSLRSLTMCEEFLREHPDIFFETSQLSQNGETQVEETTSNAFCYWFLRHLLRILSRPDCSAVHPVIIKLVLHILNPTKMNNKFVFRQRALEIIKTLLELIAASDRLLECDSEVSISCFDFNIEMAQHSLKQAAQQSQNVSVCESKMKKVDILLSDSTHCETLQ</sequence>
<organism evidence="2 3">
    <name type="scientific">Elysia chlorotica</name>
    <name type="common">Eastern emerald elysia</name>
    <name type="synonym">Sea slug</name>
    <dbReference type="NCBI Taxonomy" id="188477"/>
    <lineage>
        <taxon>Eukaryota</taxon>
        <taxon>Metazoa</taxon>
        <taxon>Spiralia</taxon>
        <taxon>Lophotrochozoa</taxon>
        <taxon>Mollusca</taxon>
        <taxon>Gastropoda</taxon>
        <taxon>Heterobranchia</taxon>
        <taxon>Euthyneura</taxon>
        <taxon>Panpulmonata</taxon>
        <taxon>Sacoglossa</taxon>
        <taxon>Placobranchoidea</taxon>
        <taxon>Plakobranchidae</taxon>
        <taxon>Elysia</taxon>
    </lineage>
</organism>
<dbReference type="Pfam" id="PF25032">
    <property type="entry name" value="N-HEAT_ATR"/>
    <property type="match status" value="1"/>
</dbReference>
<dbReference type="Proteomes" id="UP000271974">
    <property type="component" value="Unassembled WGS sequence"/>
</dbReference>
<feature type="domain" description="Serine/threonine-protein kinase ATR-like N-HEAT region" evidence="1">
    <location>
        <begin position="36"/>
        <end position="201"/>
    </location>
</feature>
<dbReference type="OrthoDB" id="6082889at2759"/>
<evidence type="ECO:0000313" key="2">
    <source>
        <dbReference type="EMBL" id="RUS83842.1"/>
    </source>
</evidence>
<reference evidence="2 3" key="1">
    <citation type="submission" date="2019-01" db="EMBL/GenBank/DDBJ databases">
        <title>A draft genome assembly of the solar-powered sea slug Elysia chlorotica.</title>
        <authorList>
            <person name="Cai H."/>
            <person name="Li Q."/>
            <person name="Fang X."/>
            <person name="Li J."/>
            <person name="Curtis N.E."/>
            <person name="Altenburger A."/>
            <person name="Shibata T."/>
            <person name="Feng M."/>
            <person name="Maeda T."/>
            <person name="Schwartz J.A."/>
            <person name="Shigenobu S."/>
            <person name="Lundholm N."/>
            <person name="Nishiyama T."/>
            <person name="Yang H."/>
            <person name="Hasebe M."/>
            <person name="Li S."/>
            <person name="Pierce S.K."/>
            <person name="Wang J."/>
        </authorList>
    </citation>
    <scope>NUCLEOTIDE SEQUENCE [LARGE SCALE GENOMIC DNA]</scope>
    <source>
        <strain evidence="2">EC2010</strain>
        <tissue evidence="2">Whole organism of an adult</tissue>
    </source>
</reference>
<keyword evidence="3" id="KW-1185">Reference proteome</keyword>
<protein>
    <recommendedName>
        <fullName evidence="1">Serine/threonine-protein kinase ATR-like N-HEAT region domain-containing protein</fullName>
    </recommendedName>
</protein>
<dbReference type="InterPro" id="IPR056803">
    <property type="entry name" value="ATR-like_N-HEAT"/>
</dbReference>
<gene>
    <name evidence="2" type="ORF">EGW08_008383</name>
</gene>
<feature type="non-terminal residue" evidence="2">
    <location>
        <position position="221"/>
    </location>
</feature>
<evidence type="ECO:0000259" key="1">
    <source>
        <dbReference type="Pfam" id="PF25032"/>
    </source>
</evidence>
<dbReference type="EMBL" id="RQTK01000227">
    <property type="protein sequence ID" value="RUS83842.1"/>
    <property type="molecule type" value="Genomic_DNA"/>
</dbReference>
<name>A0A433TQF1_ELYCH</name>
<comment type="caution">
    <text evidence="2">The sequence shown here is derived from an EMBL/GenBank/DDBJ whole genome shotgun (WGS) entry which is preliminary data.</text>
</comment>
<proteinExistence type="predicted"/>
<accession>A0A433TQF1</accession>